<evidence type="ECO:0000313" key="6">
    <source>
        <dbReference type="Proteomes" id="UP000230971"/>
    </source>
</evidence>
<dbReference type="EMBL" id="LQOM01000014">
    <property type="protein sequence ID" value="ORV18562.1"/>
    <property type="molecule type" value="Genomic_DNA"/>
</dbReference>
<dbReference type="PANTHER" id="PTHR35601:SF1">
    <property type="entry name" value="TOXIN RELE"/>
    <property type="match status" value="1"/>
</dbReference>
<evidence type="ECO:0000256" key="1">
    <source>
        <dbReference type="ARBA" id="ARBA00006226"/>
    </source>
</evidence>
<keyword evidence="2" id="KW-1277">Toxin-antitoxin system</keyword>
<dbReference type="RefSeq" id="WP_062539092.1">
    <property type="nucleotide sequence ID" value="NZ_BBUN01000080.1"/>
</dbReference>
<evidence type="ECO:0000313" key="4">
    <source>
        <dbReference type="EMBL" id="PIB80858.1"/>
    </source>
</evidence>
<dbReference type="InterPro" id="IPR007712">
    <property type="entry name" value="RelE/ParE_toxin"/>
</dbReference>
<organism evidence="3 5">
    <name type="scientific">Mycobacterium celatum</name>
    <dbReference type="NCBI Taxonomy" id="28045"/>
    <lineage>
        <taxon>Bacteria</taxon>
        <taxon>Bacillati</taxon>
        <taxon>Actinomycetota</taxon>
        <taxon>Actinomycetes</taxon>
        <taxon>Mycobacteriales</taxon>
        <taxon>Mycobacteriaceae</taxon>
        <taxon>Mycobacterium</taxon>
    </lineage>
</organism>
<proteinExistence type="inferred from homology"/>
<dbReference type="EMBL" id="PDKV01000001">
    <property type="protein sequence ID" value="PIB80858.1"/>
    <property type="molecule type" value="Genomic_DNA"/>
</dbReference>
<reference evidence="3 5" key="1">
    <citation type="submission" date="2016-01" db="EMBL/GenBank/DDBJ databases">
        <title>The new phylogeny of the genus Mycobacterium.</title>
        <authorList>
            <person name="Tarcisio F."/>
            <person name="Conor M."/>
            <person name="Antonella G."/>
            <person name="Elisabetta G."/>
            <person name="Giulia F.S."/>
            <person name="Sara T."/>
            <person name="Anna F."/>
            <person name="Clotilde B."/>
            <person name="Roberto B."/>
            <person name="Veronica D.S."/>
            <person name="Fabio R."/>
            <person name="Monica P."/>
            <person name="Olivier J."/>
            <person name="Enrico T."/>
            <person name="Nicola S."/>
        </authorList>
    </citation>
    <scope>NUCLEOTIDE SEQUENCE [LARGE SCALE GENOMIC DNA]</scope>
    <source>
        <strain evidence="3 5">DSM 44243</strain>
    </source>
</reference>
<comment type="caution">
    <text evidence="3">The sequence shown here is derived from an EMBL/GenBank/DDBJ whole genome shotgun (WGS) entry which is preliminary data.</text>
</comment>
<accession>A0A1X1RW74</accession>
<dbReference type="Gene3D" id="3.30.2310.20">
    <property type="entry name" value="RelE-like"/>
    <property type="match status" value="1"/>
</dbReference>
<evidence type="ECO:0000313" key="3">
    <source>
        <dbReference type="EMBL" id="ORV18562.1"/>
    </source>
</evidence>
<dbReference type="InterPro" id="IPR035093">
    <property type="entry name" value="RelE/ParE_toxin_dom_sf"/>
</dbReference>
<keyword evidence="5" id="KW-1185">Reference proteome</keyword>
<name>A0A1X1RW74_MYCCE</name>
<evidence type="ECO:0000313" key="5">
    <source>
        <dbReference type="Proteomes" id="UP000193907"/>
    </source>
</evidence>
<dbReference type="Pfam" id="PF05016">
    <property type="entry name" value="ParE_toxin"/>
    <property type="match status" value="1"/>
</dbReference>
<comment type="similarity">
    <text evidence="1">Belongs to the RelE toxin family.</text>
</comment>
<evidence type="ECO:0000256" key="2">
    <source>
        <dbReference type="ARBA" id="ARBA00022649"/>
    </source>
</evidence>
<protein>
    <submittedName>
        <fullName evidence="3">Addiction module toxin RelE</fullName>
    </submittedName>
    <submittedName>
        <fullName evidence="4">Type II toxin-antitoxin system RelE/ParE family toxin</fullName>
    </submittedName>
</protein>
<dbReference type="SUPFAM" id="SSF143011">
    <property type="entry name" value="RelE-like"/>
    <property type="match status" value="1"/>
</dbReference>
<reference evidence="4 6" key="2">
    <citation type="journal article" date="2017" name="Infect. Genet. Evol.">
        <title>The new phylogeny of the genus Mycobacterium: The old and the news.</title>
        <authorList>
            <person name="Tortoli E."/>
            <person name="Fedrizzi T."/>
            <person name="Meehan C.J."/>
            <person name="Trovato A."/>
            <person name="Grottola A."/>
            <person name="Giacobazzi E."/>
            <person name="Serpini G.F."/>
            <person name="Tagliazucchi S."/>
            <person name="Fabio A."/>
            <person name="Bettua C."/>
            <person name="Bertorelli R."/>
            <person name="Frascaro F."/>
            <person name="De Sanctis V."/>
            <person name="Pecorari M."/>
            <person name="Jousson O."/>
            <person name="Segata N."/>
            <person name="Cirillo D.M."/>
        </authorList>
    </citation>
    <scope>NUCLEOTIDE SEQUENCE [LARGE SCALE GENOMIC DNA]</scope>
    <source>
        <strain evidence="4 6">NCTC 12882</strain>
    </source>
</reference>
<dbReference type="OrthoDB" id="5326046at2"/>
<dbReference type="Proteomes" id="UP000230971">
    <property type="component" value="Unassembled WGS sequence"/>
</dbReference>
<dbReference type="STRING" id="28045.AWB95_03595"/>
<sequence>MSDDEPYEVAITATAARDLQRLPEKVATACVEFIFGPLVESPHRLGKPLRNDLAGLHSARRGDYRVIYVVDDRNRRIVILHIARRSDVYRL</sequence>
<dbReference type="PANTHER" id="PTHR35601">
    <property type="entry name" value="TOXIN RELE"/>
    <property type="match status" value="1"/>
</dbReference>
<gene>
    <name evidence="3" type="ORF">AWB95_03595</name>
    <name evidence="4" type="ORF">CQY23_01040</name>
</gene>
<dbReference type="Proteomes" id="UP000193907">
    <property type="component" value="Unassembled WGS sequence"/>
</dbReference>
<dbReference type="AlphaFoldDB" id="A0A1X1RW74"/>